<evidence type="ECO:0000313" key="2">
    <source>
        <dbReference type="EMBL" id="MDC4248913.1"/>
    </source>
</evidence>
<accession>A0A9X4B5V1</accession>
<evidence type="ECO:0000259" key="1">
    <source>
        <dbReference type="Pfam" id="PF13731"/>
    </source>
</evidence>
<gene>
    <name evidence="2" type="ORF">M3X98_12910</name>
</gene>
<dbReference type="Pfam" id="PF13731">
    <property type="entry name" value="WxL"/>
    <property type="match status" value="1"/>
</dbReference>
<comment type="caution">
    <text evidence="2">The sequence shown here is derived from an EMBL/GenBank/DDBJ whole genome shotgun (WGS) entry which is preliminary data.</text>
</comment>
<proteinExistence type="predicted"/>
<sequence>MAYFPKGFSFTGNLGPTELTLNDSRSNTSSDKTTYNIGVKDNTRQNNSWTLTAQLQWSNSELPGSEITVTNPDQGKVKLNQNDGISNFQNDVQGTDSNTVVISNSPTTIMEKGKVTVGKGTYDYSLGNVGTLKLMIPNATDLVAKQYSGNVNWNLVMGPDTSSSSVD</sequence>
<dbReference type="AlphaFoldDB" id="A0A9X4B5V1"/>
<dbReference type="EMBL" id="JAMWMK010000029">
    <property type="protein sequence ID" value="MDC4248913.1"/>
    <property type="molecule type" value="Genomic_DNA"/>
</dbReference>
<reference evidence="2" key="1">
    <citation type="submission" date="2022-05" db="EMBL/GenBank/DDBJ databases">
        <title>Draft genome sequences of Clostridium perfringens strains isolated from Peru.</title>
        <authorList>
            <person name="Hurtado R."/>
            <person name="Lima L."/>
            <person name="Sousa T."/>
            <person name="Jaiswal A.K."/>
            <person name="Tiwari S."/>
            <person name="Maturrano L."/>
            <person name="Brenig B."/>
            <person name="Azevedo V."/>
        </authorList>
    </citation>
    <scope>NUCLEOTIDE SEQUENCE</scope>
    <source>
        <strain evidence="2">CP4</strain>
    </source>
</reference>
<organism evidence="2 3">
    <name type="scientific">Enterococcus faecium</name>
    <name type="common">Streptococcus faecium</name>
    <dbReference type="NCBI Taxonomy" id="1352"/>
    <lineage>
        <taxon>Bacteria</taxon>
        <taxon>Bacillati</taxon>
        <taxon>Bacillota</taxon>
        <taxon>Bacilli</taxon>
        <taxon>Lactobacillales</taxon>
        <taxon>Enterococcaceae</taxon>
        <taxon>Enterococcus</taxon>
    </lineage>
</organism>
<dbReference type="Proteomes" id="UP001141166">
    <property type="component" value="Unassembled WGS sequence"/>
</dbReference>
<dbReference type="InterPro" id="IPR027994">
    <property type="entry name" value="WxL_dom"/>
</dbReference>
<evidence type="ECO:0000313" key="3">
    <source>
        <dbReference type="Proteomes" id="UP001141166"/>
    </source>
</evidence>
<protein>
    <submittedName>
        <fullName evidence="2">WxL domain-containing protein</fullName>
    </submittedName>
</protein>
<name>A0A9X4B5V1_ENTFC</name>
<feature type="domain" description="WxL" evidence="1">
    <location>
        <begin position="25"/>
        <end position="159"/>
    </location>
</feature>